<name>A0A644SV72_9ZZZZ</name>
<dbReference type="SUPFAM" id="SSF160719">
    <property type="entry name" value="gpW/gp25-like"/>
    <property type="match status" value="1"/>
</dbReference>
<sequence length="105" mass="11726">MEYVITLNQTTGVNFSPTVIEEIIQNVRIILSTPKFSVPLNREFGVTATMLDEPIPVAQAKLTSEIITAVQRWEPRVKVTKVTYEGDGIDGKLIPKVRVKIIEST</sequence>
<evidence type="ECO:0000259" key="1">
    <source>
        <dbReference type="Pfam" id="PF04965"/>
    </source>
</evidence>
<protein>
    <recommendedName>
        <fullName evidence="1">IraD/Gp25-like domain-containing protein</fullName>
    </recommendedName>
</protein>
<gene>
    <name evidence="2" type="ORF">SDC9_04132</name>
</gene>
<dbReference type="Gene3D" id="3.10.450.40">
    <property type="match status" value="1"/>
</dbReference>
<proteinExistence type="predicted"/>
<dbReference type="EMBL" id="VSSQ01000007">
    <property type="protein sequence ID" value="MPL58598.1"/>
    <property type="molecule type" value="Genomic_DNA"/>
</dbReference>
<feature type="domain" description="IraD/Gp25-like" evidence="1">
    <location>
        <begin position="21"/>
        <end position="87"/>
    </location>
</feature>
<accession>A0A644SV72</accession>
<comment type="caution">
    <text evidence="2">The sequence shown here is derived from an EMBL/GenBank/DDBJ whole genome shotgun (WGS) entry which is preliminary data.</text>
</comment>
<dbReference type="InterPro" id="IPR007048">
    <property type="entry name" value="IraD/Gp25-like"/>
</dbReference>
<organism evidence="2">
    <name type="scientific">bioreactor metagenome</name>
    <dbReference type="NCBI Taxonomy" id="1076179"/>
    <lineage>
        <taxon>unclassified sequences</taxon>
        <taxon>metagenomes</taxon>
        <taxon>ecological metagenomes</taxon>
    </lineage>
</organism>
<dbReference type="AlphaFoldDB" id="A0A644SV72"/>
<reference evidence="2" key="1">
    <citation type="submission" date="2019-08" db="EMBL/GenBank/DDBJ databases">
        <authorList>
            <person name="Kucharzyk K."/>
            <person name="Murdoch R.W."/>
            <person name="Higgins S."/>
            <person name="Loffler F."/>
        </authorList>
    </citation>
    <scope>NUCLEOTIDE SEQUENCE</scope>
</reference>
<evidence type="ECO:0000313" key="2">
    <source>
        <dbReference type="EMBL" id="MPL58598.1"/>
    </source>
</evidence>
<dbReference type="Pfam" id="PF04965">
    <property type="entry name" value="GPW_gp25"/>
    <property type="match status" value="1"/>
</dbReference>